<evidence type="ECO:0000313" key="2">
    <source>
        <dbReference type="EMBL" id="MXU83749.1"/>
    </source>
</evidence>
<reference evidence="2" key="1">
    <citation type="submission" date="2019-12" db="EMBL/GenBank/DDBJ databases">
        <title>An insight into the sialome of adult female Ixodes ricinus ticks feeding for 6 days.</title>
        <authorList>
            <person name="Perner J."/>
            <person name="Ribeiro J.M.C."/>
        </authorList>
    </citation>
    <scope>NUCLEOTIDE SEQUENCE</scope>
    <source>
        <strain evidence="2">Semi-engorged</strain>
        <tissue evidence="2">Salivary glands</tissue>
    </source>
</reference>
<dbReference type="AlphaFoldDB" id="A0A6B0TUP2"/>
<organism evidence="2">
    <name type="scientific">Ixodes ricinus</name>
    <name type="common">Common tick</name>
    <name type="synonym">Acarus ricinus</name>
    <dbReference type="NCBI Taxonomy" id="34613"/>
    <lineage>
        <taxon>Eukaryota</taxon>
        <taxon>Metazoa</taxon>
        <taxon>Ecdysozoa</taxon>
        <taxon>Arthropoda</taxon>
        <taxon>Chelicerata</taxon>
        <taxon>Arachnida</taxon>
        <taxon>Acari</taxon>
        <taxon>Parasitiformes</taxon>
        <taxon>Ixodida</taxon>
        <taxon>Ixodoidea</taxon>
        <taxon>Ixodidae</taxon>
        <taxon>Ixodinae</taxon>
        <taxon>Ixodes</taxon>
    </lineage>
</organism>
<evidence type="ECO:0000256" key="1">
    <source>
        <dbReference type="SAM" id="SignalP"/>
    </source>
</evidence>
<sequence>MCHGAFGCLPKMGHGGSLLFLFSCFKVGSASKSGDNKTFPSEAENAVSKTPGFFDGVGLSEMLYSGPEFRAGMYRCL</sequence>
<name>A0A6B0TUP2_IXORI</name>
<feature type="chain" id="PRO_5025695020" evidence="1">
    <location>
        <begin position="31"/>
        <end position="77"/>
    </location>
</feature>
<proteinExistence type="predicted"/>
<keyword evidence="1" id="KW-0732">Signal</keyword>
<accession>A0A6B0TUP2</accession>
<protein>
    <submittedName>
        <fullName evidence="2">Putative secreted protein</fullName>
    </submittedName>
</protein>
<dbReference type="EMBL" id="GIFC01001666">
    <property type="protein sequence ID" value="MXU83749.1"/>
    <property type="molecule type" value="Transcribed_RNA"/>
</dbReference>
<feature type="signal peptide" evidence="1">
    <location>
        <begin position="1"/>
        <end position="30"/>
    </location>
</feature>